<dbReference type="SUPFAM" id="SSF51445">
    <property type="entry name" value="(Trans)glycosidases"/>
    <property type="match status" value="1"/>
</dbReference>
<name>A0AB73IAB4_9BURK</name>
<dbReference type="Gene3D" id="3.90.400.10">
    <property type="entry name" value="Oligo-1,6-glucosidase, Domain 2"/>
    <property type="match status" value="1"/>
</dbReference>
<dbReference type="EC" id="5.4.99.16" evidence="2"/>
<keyword evidence="2" id="KW-0378">Hydrolase</keyword>
<dbReference type="Proteomes" id="UP001229486">
    <property type="component" value="Unassembled WGS sequence"/>
</dbReference>
<reference evidence="2" key="1">
    <citation type="submission" date="2023-07" db="EMBL/GenBank/DDBJ databases">
        <title>Sorghum-associated microbial communities from plants grown in Nebraska, USA.</title>
        <authorList>
            <person name="Schachtman D."/>
        </authorList>
    </citation>
    <scope>NUCLEOTIDE SEQUENCE</scope>
    <source>
        <strain evidence="2">DS1061</strain>
    </source>
</reference>
<keyword evidence="2" id="KW-0413">Isomerase</keyword>
<evidence type="ECO:0000259" key="1">
    <source>
        <dbReference type="SMART" id="SM00642"/>
    </source>
</evidence>
<dbReference type="SMART" id="SM00642">
    <property type="entry name" value="Aamy"/>
    <property type="match status" value="1"/>
</dbReference>
<dbReference type="Pfam" id="PF00128">
    <property type="entry name" value="Alpha-amylase"/>
    <property type="match status" value="2"/>
</dbReference>
<dbReference type="Pfam" id="PF22157">
    <property type="entry name" value="SupH-like_C"/>
    <property type="match status" value="1"/>
</dbReference>
<dbReference type="AlphaFoldDB" id="A0AB73IAB4"/>
<dbReference type="PANTHER" id="PTHR10357">
    <property type="entry name" value="ALPHA-AMYLASE FAMILY MEMBER"/>
    <property type="match status" value="1"/>
</dbReference>
<gene>
    <name evidence="2" type="ORF">J2793_002421</name>
</gene>
<dbReference type="SUPFAM" id="SSF51011">
    <property type="entry name" value="Glycosyl hydrolase domain"/>
    <property type="match status" value="1"/>
</dbReference>
<dbReference type="InterPro" id="IPR006047">
    <property type="entry name" value="GH13_cat_dom"/>
</dbReference>
<dbReference type="GO" id="GO:0004556">
    <property type="term" value="F:alpha-amylase activity"/>
    <property type="evidence" value="ECO:0007669"/>
    <property type="project" value="UniProtKB-EC"/>
</dbReference>
<dbReference type="InterPro" id="IPR045857">
    <property type="entry name" value="O16G_dom_2"/>
</dbReference>
<dbReference type="InterPro" id="IPR013780">
    <property type="entry name" value="Glyco_hydro_b"/>
</dbReference>
<feature type="domain" description="Glycosyl hydrolase family 13 catalytic" evidence="1">
    <location>
        <begin position="20"/>
        <end position="422"/>
    </location>
</feature>
<dbReference type="GO" id="GO:0005975">
    <property type="term" value="P:carbohydrate metabolic process"/>
    <property type="evidence" value="ECO:0007669"/>
    <property type="project" value="InterPro"/>
</dbReference>
<organism evidence="2 3">
    <name type="scientific">Paraburkholderia caledonica</name>
    <dbReference type="NCBI Taxonomy" id="134536"/>
    <lineage>
        <taxon>Bacteria</taxon>
        <taxon>Pseudomonadati</taxon>
        <taxon>Pseudomonadota</taxon>
        <taxon>Betaproteobacteria</taxon>
        <taxon>Burkholderiales</taxon>
        <taxon>Burkholderiaceae</taxon>
        <taxon>Paraburkholderia</taxon>
    </lineage>
</organism>
<dbReference type="Gene3D" id="3.20.20.80">
    <property type="entry name" value="Glycosidases"/>
    <property type="match status" value="1"/>
</dbReference>
<protein>
    <submittedName>
        <fullName evidence="2">Maltose alpha-D-glucosyltransferase/alpha-amylase</fullName>
        <ecNumber evidence="2">3.2.1.1</ecNumber>
        <ecNumber evidence="2">5.4.99.16</ecNumber>
    </submittedName>
</protein>
<dbReference type="EMBL" id="JAURTK010000003">
    <property type="protein sequence ID" value="MDP9646975.1"/>
    <property type="molecule type" value="Genomic_DNA"/>
</dbReference>
<dbReference type="EC" id="3.2.1.1" evidence="2"/>
<proteinExistence type="predicted"/>
<dbReference type="GO" id="GO:0047471">
    <property type="term" value="F:maltose alpha-D-glucosyltransferase activity"/>
    <property type="evidence" value="ECO:0007669"/>
    <property type="project" value="UniProtKB-EC"/>
</dbReference>
<dbReference type="InterPro" id="IPR017853">
    <property type="entry name" value="GH"/>
</dbReference>
<sequence length="560" mass="64961">MPLKDRMLNDLWYKNAIVYCLSVGTFMDANGDGVGDFQGLLRRLDYLQGLGVTTIWLMPFQPSPGRDNGYDISDYYNVDPKYGTLGDFSEFTHACRERGLRVMIDLVVNHTSDQHPWFREARSDPDSQYRDWYVWSDKQPPNAKDGVVFPGVQKSTWTFDKQAKRWYFHRFYEFQPDLNTANPYVRAELLKIMGFWIQLGVSGFRMDAVPFVIATKGPKVREPVEQYDMLREFREFLQWRQGDAIILAEANVLPDTDLEYFGDEGERLQMMFNFQLNQNTFYALATGDTAPLKKALTATRPRPATAQWGVFLRNHDELDLGRLTPEQREAVFAAFAPEPDMQLYERGIRRRLAPMLAGDRRRLELAYSLMLTLPGTPVFRYGDEIGMGDDLRLPERECARTPMQWSTEPEGGFTKHAKPPCRVIIGGAYGFERVNVASQRRDPNSFLNWMERMIRMRREVPEISWGDFDVLRTSRSDVLALRFDWRNNSVLCLHNFGAEACTVKFRSGCNEPGQNRLINLLSDEHSEEQDDGRHAVVLEPYGYRWYRVGGLDYLLRRSEI</sequence>
<dbReference type="PANTHER" id="PTHR10357:SF219">
    <property type="entry name" value="MALTOSE ALPHA-D-GLUCOSYLTRANSFERASE"/>
    <property type="match status" value="1"/>
</dbReference>
<evidence type="ECO:0000313" key="2">
    <source>
        <dbReference type="EMBL" id="MDP9646975.1"/>
    </source>
</evidence>
<keyword evidence="2" id="KW-0326">Glycosidase</keyword>
<dbReference type="CDD" id="cd11334">
    <property type="entry name" value="AmyAc_TreS"/>
    <property type="match status" value="1"/>
</dbReference>
<dbReference type="Gene3D" id="2.60.40.1180">
    <property type="entry name" value="Golgi alpha-mannosidase II"/>
    <property type="match status" value="1"/>
</dbReference>
<accession>A0AB73IAB4</accession>
<dbReference type="InterPro" id="IPR054049">
    <property type="entry name" value="SupH-like_C"/>
</dbReference>
<evidence type="ECO:0000313" key="3">
    <source>
        <dbReference type="Proteomes" id="UP001229486"/>
    </source>
</evidence>
<comment type="caution">
    <text evidence="2">The sequence shown here is derived from an EMBL/GenBank/DDBJ whole genome shotgun (WGS) entry which is preliminary data.</text>
</comment>